<dbReference type="AlphaFoldDB" id="A0A328CYU6"/>
<protein>
    <recommendedName>
        <fullName evidence="5">Pentatricopeptide repeat-containing protein</fullName>
    </recommendedName>
</protein>
<dbReference type="PANTHER" id="PTHR47926">
    <property type="entry name" value="PENTATRICOPEPTIDE REPEAT-CONTAINING PROTEIN"/>
    <property type="match status" value="1"/>
</dbReference>
<reference evidence="3 4" key="1">
    <citation type="submission" date="2018-06" db="EMBL/GenBank/DDBJ databases">
        <title>The Genome of Cuscuta australis (Dodder) Provides Insight into the Evolution of Plant Parasitism.</title>
        <authorList>
            <person name="Liu H."/>
        </authorList>
    </citation>
    <scope>NUCLEOTIDE SEQUENCE [LARGE SCALE GENOMIC DNA]</scope>
    <source>
        <strain evidence="4">cv. Yunnan</strain>
        <tissue evidence="3">Vines</tissue>
    </source>
</reference>
<keyword evidence="1" id="KW-0677">Repeat</keyword>
<dbReference type="EMBL" id="NQVE01000209">
    <property type="protein sequence ID" value="RAL38635.1"/>
    <property type="molecule type" value="Genomic_DNA"/>
</dbReference>
<dbReference type="Pfam" id="PF13041">
    <property type="entry name" value="PPR_2"/>
    <property type="match status" value="3"/>
</dbReference>
<dbReference type="InterPro" id="IPR046960">
    <property type="entry name" value="PPR_At4g14850-like_plant"/>
</dbReference>
<accession>A0A328CYU6</accession>
<dbReference type="PANTHER" id="PTHR47926:SF485">
    <property type="entry name" value="REPEAT-LIKE SUPERFAMILY PROTEIN, PUTATIVE-RELATED"/>
    <property type="match status" value="1"/>
</dbReference>
<feature type="repeat" description="PPR" evidence="2">
    <location>
        <begin position="216"/>
        <end position="246"/>
    </location>
</feature>
<dbReference type="InterPro" id="IPR011990">
    <property type="entry name" value="TPR-like_helical_dom_sf"/>
</dbReference>
<dbReference type="GO" id="GO:0003723">
    <property type="term" value="F:RNA binding"/>
    <property type="evidence" value="ECO:0007669"/>
    <property type="project" value="InterPro"/>
</dbReference>
<feature type="repeat" description="PPR" evidence="2">
    <location>
        <begin position="247"/>
        <end position="281"/>
    </location>
</feature>
<feature type="repeat" description="PPR" evidence="2">
    <location>
        <begin position="413"/>
        <end position="447"/>
    </location>
</feature>
<proteinExistence type="predicted"/>
<evidence type="ECO:0008006" key="5">
    <source>
        <dbReference type="Google" id="ProtNLM"/>
    </source>
</evidence>
<dbReference type="PROSITE" id="PS51375">
    <property type="entry name" value="PPR"/>
    <property type="match status" value="4"/>
</dbReference>
<evidence type="ECO:0000256" key="2">
    <source>
        <dbReference type="PROSITE-ProRule" id="PRU00708"/>
    </source>
</evidence>
<dbReference type="Pfam" id="PF20431">
    <property type="entry name" value="E_motif"/>
    <property type="match status" value="1"/>
</dbReference>
<dbReference type="FunFam" id="1.25.40.10:FF:000470">
    <property type="entry name" value="Pentatricopeptide repeat-containing protein At5g66520"/>
    <property type="match status" value="1"/>
</dbReference>
<organism evidence="3 4">
    <name type="scientific">Cuscuta australis</name>
    <dbReference type="NCBI Taxonomy" id="267555"/>
    <lineage>
        <taxon>Eukaryota</taxon>
        <taxon>Viridiplantae</taxon>
        <taxon>Streptophyta</taxon>
        <taxon>Embryophyta</taxon>
        <taxon>Tracheophyta</taxon>
        <taxon>Spermatophyta</taxon>
        <taxon>Magnoliopsida</taxon>
        <taxon>eudicotyledons</taxon>
        <taxon>Gunneridae</taxon>
        <taxon>Pentapetalae</taxon>
        <taxon>asterids</taxon>
        <taxon>lamiids</taxon>
        <taxon>Solanales</taxon>
        <taxon>Convolvulaceae</taxon>
        <taxon>Cuscuteae</taxon>
        <taxon>Cuscuta</taxon>
        <taxon>Cuscuta subgen. Grammica</taxon>
        <taxon>Cuscuta sect. Cleistogrammica</taxon>
    </lineage>
</organism>
<keyword evidence="4" id="KW-1185">Reference proteome</keyword>
<gene>
    <name evidence="3" type="ORF">DM860_002613</name>
</gene>
<feature type="repeat" description="PPR" evidence="2">
    <location>
        <begin position="309"/>
        <end position="344"/>
    </location>
</feature>
<dbReference type="FunFam" id="1.25.40.10:FF:000090">
    <property type="entry name" value="Pentatricopeptide repeat-containing protein, chloroplastic"/>
    <property type="match status" value="1"/>
</dbReference>
<dbReference type="InterPro" id="IPR002885">
    <property type="entry name" value="PPR_rpt"/>
</dbReference>
<dbReference type="Pfam" id="PF01535">
    <property type="entry name" value="PPR"/>
    <property type="match status" value="3"/>
</dbReference>
<dbReference type="InterPro" id="IPR046848">
    <property type="entry name" value="E_motif"/>
</dbReference>
<sequence length="614" mass="69376">MGKMNANVRATIKSLKVQKFIQIQKNLSNPIPKLWDDGDIFNSKSLPWRSNRILLELQTIEPTLQHLNQVHAQLVVSGNFQHPLLLGRLLKTLCSSKSTLPHATRIFGCIDEPDAFMCNSIMRGHVNFDEPGNALAFYYGRMVKDGIFENRYTFPVLMKACGDLCLVSEGEKVHAIVVKRGWELDLYVRNTMIHMYAVCGSVRDASKVFDMSPESDLVTWNTMIDAYVNNGDVGFARLVFDAMPERDVFSWNTMISGYVGIGELDAAMQLFDWMPSKDIVSCNCLIDGYSQIGDVIAARSLFDHMGPRNVVSWNCLMALYVRIKDCDECLRLFDRMMMEGDVKPNEATLMSVLTACAHLRRLDRGQWIHSFIKNTHWIKPDVLLMTAVLTMYVKCGALDSAKCVFDAMPEKSGVVTWNSMIMGYGSHGMGKKALEMFLEMVKLGVMPNDTTFVCVLSACAHAGMVMEGWWVFNLMLRVYRIEPRVDHFGCMVDLLQHSGLMDDIKKPPLMESGPSLWSALLSDCGTHLNTELGVIVARKLMELRPGDVGPYKLLCDIYAIEGRWEDVESVRKMMGEKDIRTRRKQQGLAFHLRTTMARGDLQGSARETVLKPDR</sequence>
<evidence type="ECO:0000256" key="1">
    <source>
        <dbReference type="ARBA" id="ARBA00022737"/>
    </source>
</evidence>
<name>A0A328CYU6_9ASTE</name>
<dbReference type="GO" id="GO:0009451">
    <property type="term" value="P:RNA modification"/>
    <property type="evidence" value="ECO:0007669"/>
    <property type="project" value="InterPro"/>
</dbReference>
<dbReference type="GO" id="GO:0048731">
    <property type="term" value="P:system development"/>
    <property type="evidence" value="ECO:0007669"/>
    <property type="project" value="UniProtKB-ARBA"/>
</dbReference>
<dbReference type="Proteomes" id="UP000249390">
    <property type="component" value="Unassembled WGS sequence"/>
</dbReference>
<dbReference type="FunFam" id="1.25.40.10:FF:000125">
    <property type="entry name" value="Pentatricopeptide repeat-containing protein"/>
    <property type="match status" value="1"/>
</dbReference>
<dbReference type="Gene3D" id="1.25.40.10">
    <property type="entry name" value="Tetratricopeptide repeat domain"/>
    <property type="match status" value="4"/>
</dbReference>
<comment type="caution">
    <text evidence="3">The sequence shown here is derived from an EMBL/GenBank/DDBJ whole genome shotgun (WGS) entry which is preliminary data.</text>
</comment>
<evidence type="ECO:0000313" key="4">
    <source>
        <dbReference type="Proteomes" id="UP000249390"/>
    </source>
</evidence>
<evidence type="ECO:0000313" key="3">
    <source>
        <dbReference type="EMBL" id="RAL38635.1"/>
    </source>
</evidence>
<dbReference type="NCBIfam" id="TIGR00756">
    <property type="entry name" value="PPR"/>
    <property type="match status" value="5"/>
</dbReference>